<feature type="compositionally biased region" description="Polar residues" evidence="1">
    <location>
        <begin position="608"/>
        <end position="621"/>
    </location>
</feature>
<evidence type="ECO:0000259" key="3">
    <source>
        <dbReference type="PROSITE" id="PS51294"/>
    </source>
</evidence>
<dbReference type="SUPFAM" id="SSF46689">
    <property type="entry name" value="Homeodomain-like"/>
    <property type="match status" value="1"/>
</dbReference>
<feature type="region of interest" description="Disordered" evidence="1">
    <location>
        <begin position="391"/>
        <end position="438"/>
    </location>
</feature>
<dbReference type="InterPro" id="IPR050560">
    <property type="entry name" value="MYB_TF"/>
</dbReference>
<dbReference type="PANTHER" id="PTHR45614:SF25">
    <property type="entry name" value="MYB PROTEIN"/>
    <property type="match status" value="1"/>
</dbReference>
<dbReference type="PROSITE" id="PS50090">
    <property type="entry name" value="MYB_LIKE"/>
    <property type="match status" value="2"/>
</dbReference>
<feature type="domain" description="Myb-like" evidence="2">
    <location>
        <begin position="195"/>
        <end position="245"/>
    </location>
</feature>
<dbReference type="InterPro" id="IPR017930">
    <property type="entry name" value="Myb_dom"/>
</dbReference>
<dbReference type="PANTHER" id="PTHR45614">
    <property type="entry name" value="MYB PROTEIN-RELATED"/>
    <property type="match status" value="1"/>
</dbReference>
<proteinExistence type="predicted"/>
<feature type="domain" description="HTH myb-type" evidence="3">
    <location>
        <begin position="195"/>
        <end position="249"/>
    </location>
</feature>
<dbReference type="EMBL" id="SDOX01000005">
    <property type="protein sequence ID" value="TFJ87540.1"/>
    <property type="molecule type" value="Genomic_DNA"/>
</dbReference>
<dbReference type="OrthoDB" id="47994at2759"/>
<name>A0A4D9D803_9STRA</name>
<feature type="compositionally biased region" description="Polar residues" evidence="1">
    <location>
        <begin position="1"/>
        <end position="14"/>
    </location>
</feature>
<dbReference type="InterPro" id="IPR009057">
    <property type="entry name" value="Homeodomain-like_sf"/>
</dbReference>
<dbReference type="Pfam" id="PF13921">
    <property type="entry name" value="Myb_DNA-bind_6"/>
    <property type="match status" value="1"/>
</dbReference>
<keyword evidence="5" id="KW-1185">Reference proteome</keyword>
<feature type="compositionally biased region" description="Polar residues" evidence="1">
    <location>
        <begin position="349"/>
        <end position="364"/>
    </location>
</feature>
<protein>
    <submittedName>
        <fullName evidence="4">Uncharacterized protein</fullName>
    </submittedName>
</protein>
<feature type="region of interest" description="Disordered" evidence="1">
    <location>
        <begin position="254"/>
        <end position="275"/>
    </location>
</feature>
<dbReference type="GO" id="GO:0005634">
    <property type="term" value="C:nucleus"/>
    <property type="evidence" value="ECO:0007669"/>
    <property type="project" value="TreeGrafter"/>
</dbReference>
<sequence length="640" mass="68920">MTQSDSETRSYNTFEDQRDYLPSISTAAPSTHYNPSSSVHHASYAPRDSAPEGSWQTGRENIDGVKSDRSSKLVLSTAQKPHEKHRSPWLPFGADNLDSEGGSSHTSSLTHDGTMVQQTSEVQDYDEAEGASPVHAGAAEAANKGFKKRAWTPSEDGILRESVSSNGAKDWNYISSLLTERSAKQCCERWHNYLKPDIRRDAWRPEEDKVILEFHRAFCNKWSKIAELLPGRTGNSVKNRYYCLLRRDKRNASVSKGRSLQHAEGDRAAAQAQRDQMYLPRDRGPPHEIFSHQQGGCLPPSPKAVQSLQMQAQQQHGYFGLSNSAFPAQDVARSLQSLGGRDSGRTPGGLSTSESMASFSAPHSSQHHPPFPTRQYHAENKAEGIEEGFSSGHAWDASWGQSTAAPSLDASRSQQSHHQPIPPPGHYNISNAQGHGGNAASFQNQVYYSNTGKGLGPMPNVLPPFPPGPQAMLNFSAASRPRGGYQGAQGHMGSEEGKGPSTSMYAMHSAGSGMGVHGGYDQGTGAITDIRCPSSGGAQRPPLPLGSNAGGEQHPSFLFQSMHCASMASPALHGCNESEGGHEIPRQGEGLRQEERMGSHVDEMQDTLYGSNRGQSISSAQAGKGPGRDPPGGTDGYTAV</sequence>
<dbReference type="Gene3D" id="1.10.10.60">
    <property type="entry name" value="Homeodomain-like"/>
    <property type="match status" value="2"/>
</dbReference>
<dbReference type="GO" id="GO:0000978">
    <property type="term" value="F:RNA polymerase II cis-regulatory region sequence-specific DNA binding"/>
    <property type="evidence" value="ECO:0007669"/>
    <property type="project" value="TreeGrafter"/>
</dbReference>
<reference evidence="4 5" key="1">
    <citation type="submission" date="2019-01" db="EMBL/GenBank/DDBJ databases">
        <title>Nuclear Genome Assembly of the Microalgal Biofuel strain Nannochloropsis salina CCMP1776.</title>
        <authorList>
            <person name="Hovde B."/>
        </authorList>
    </citation>
    <scope>NUCLEOTIDE SEQUENCE [LARGE SCALE GENOMIC DNA]</scope>
    <source>
        <strain evidence="4 5">CCMP1776</strain>
    </source>
</reference>
<feature type="domain" description="Myb-like" evidence="2">
    <location>
        <begin position="143"/>
        <end position="194"/>
    </location>
</feature>
<dbReference type="SMART" id="SM00717">
    <property type="entry name" value="SANT"/>
    <property type="match status" value="2"/>
</dbReference>
<dbReference type="GO" id="GO:0000981">
    <property type="term" value="F:DNA-binding transcription factor activity, RNA polymerase II-specific"/>
    <property type="evidence" value="ECO:0007669"/>
    <property type="project" value="TreeGrafter"/>
</dbReference>
<accession>A0A4D9D803</accession>
<feature type="compositionally biased region" description="Basic and acidic residues" evidence="1">
    <location>
        <begin position="60"/>
        <end position="71"/>
    </location>
</feature>
<dbReference type="Proteomes" id="UP000355283">
    <property type="component" value="Unassembled WGS sequence"/>
</dbReference>
<feature type="compositionally biased region" description="Polar residues" evidence="1">
    <location>
        <begin position="101"/>
        <end position="114"/>
    </location>
</feature>
<feature type="domain" description="HTH myb-type" evidence="3">
    <location>
        <begin position="143"/>
        <end position="194"/>
    </location>
</feature>
<feature type="region of interest" description="Disordered" evidence="1">
    <location>
        <begin position="1"/>
        <end position="114"/>
    </location>
</feature>
<evidence type="ECO:0000259" key="2">
    <source>
        <dbReference type="PROSITE" id="PS50090"/>
    </source>
</evidence>
<dbReference type="PROSITE" id="PS51294">
    <property type="entry name" value="HTH_MYB"/>
    <property type="match status" value="2"/>
</dbReference>
<evidence type="ECO:0000313" key="5">
    <source>
        <dbReference type="Proteomes" id="UP000355283"/>
    </source>
</evidence>
<feature type="region of interest" description="Disordered" evidence="1">
    <location>
        <begin position="575"/>
        <end position="640"/>
    </location>
</feature>
<feature type="compositionally biased region" description="Polar residues" evidence="1">
    <location>
        <begin position="23"/>
        <end position="40"/>
    </location>
</feature>
<feature type="compositionally biased region" description="Basic and acidic residues" evidence="1">
    <location>
        <begin position="579"/>
        <end position="603"/>
    </location>
</feature>
<comment type="caution">
    <text evidence="4">The sequence shown here is derived from an EMBL/GenBank/DDBJ whole genome shotgun (WGS) entry which is preliminary data.</text>
</comment>
<feature type="region of interest" description="Disordered" evidence="1">
    <location>
        <begin position="533"/>
        <end position="553"/>
    </location>
</feature>
<dbReference type="AlphaFoldDB" id="A0A4D9D803"/>
<evidence type="ECO:0000256" key="1">
    <source>
        <dbReference type="SAM" id="MobiDB-lite"/>
    </source>
</evidence>
<evidence type="ECO:0000313" key="4">
    <source>
        <dbReference type="EMBL" id="TFJ87540.1"/>
    </source>
</evidence>
<dbReference type="CDD" id="cd00167">
    <property type="entry name" value="SANT"/>
    <property type="match status" value="2"/>
</dbReference>
<feature type="region of interest" description="Disordered" evidence="1">
    <location>
        <begin position="481"/>
        <end position="502"/>
    </location>
</feature>
<organism evidence="4 5">
    <name type="scientific">Nannochloropsis salina CCMP1776</name>
    <dbReference type="NCBI Taxonomy" id="1027361"/>
    <lineage>
        <taxon>Eukaryota</taxon>
        <taxon>Sar</taxon>
        <taxon>Stramenopiles</taxon>
        <taxon>Ochrophyta</taxon>
        <taxon>Eustigmatophyceae</taxon>
        <taxon>Eustigmatales</taxon>
        <taxon>Monodopsidaceae</taxon>
        <taxon>Microchloropsis</taxon>
        <taxon>Microchloropsis salina</taxon>
    </lineage>
</organism>
<gene>
    <name evidence="4" type="ORF">NSK_000891</name>
</gene>
<dbReference type="InterPro" id="IPR001005">
    <property type="entry name" value="SANT/Myb"/>
</dbReference>
<feature type="region of interest" description="Disordered" evidence="1">
    <location>
        <begin position="337"/>
        <end position="374"/>
    </location>
</feature>